<dbReference type="AlphaFoldDB" id="A0A9E7THL7"/>
<dbReference type="RefSeq" id="WP_257743332.1">
    <property type="nucleotide sequence ID" value="NZ_CP096115.1"/>
</dbReference>
<name>A0A9E7THL7_9EURY</name>
<protein>
    <submittedName>
        <fullName evidence="2">DUF1998 domain-containing protein</fullName>
    </submittedName>
</protein>
<feature type="domain" description="MrfA-like Zn-binding" evidence="1">
    <location>
        <begin position="473"/>
        <end position="576"/>
    </location>
</feature>
<dbReference type="InterPro" id="IPR018973">
    <property type="entry name" value="MZB"/>
</dbReference>
<gene>
    <name evidence="2" type="ORF">L6E24_03455</name>
</gene>
<dbReference type="InterPro" id="IPR047721">
    <property type="entry name" value="DrmB"/>
</dbReference>
<dbReference type="NCBIfam" id="NF038324">
    <property type="entry name" value="DrmB_fam"/>
    <property type="match status" value="1"/>
</dbReference>
<reference evidence="2" key="1">
    <citation type="submission" date="2022-04" db="EMBL/GenBank/DDBJ databases">
        <title>Complete genome of Methanoplanus endosymbiosus DSM 3599.</title>
        <authorList>
            <person name="Chen S.-C."/>
            <person name="You Y.-T."/>
            <person name="Zhou Y.-Z."/>
            <person name="Lai M.-C."/>
        </authorList>
    </citation>
    <scope>NUCLEOTIDE SEQUENCE</scope>
    <source>
        <strain evidence="2">DSM 3599</strain>
    </source>
</reference>
<keyword evidence="3" id="KW-1185">Reference proteome</keyword>
<evidence type="ECO:0000313" key="3">
    <source>
        <dbReference type="Proteomes" id="UP001060368"/>
    </source>
</evidence>
<evidence type="ECO:0000313" key="2">
    <source>
        <dbReference type="EMBL" id="UUX93192.1"/>
    </source>
</evidence>
<accession>A0A9E7THL7</accession>
<dbReference type="Proteomes" id="UP001060368">
    <property type="component" value="Chromosome"/>
</dbReference>
<proteinExistence type="predicted"/>
<dbReference type="KEGG" id="mend:L6E24_03455"/>
<dbReference type="Pfam" id="PF09369">
    <property type="entry name" value="MZB"/>
    <property type="match status" value="1"/>
</dbReference>
<dbReference type="EMBL" id="CP096115">
    <property type="protein sequence ID" value="UUX93192.1"/>
    <property type="molecule type" value="Genomic_DNA"/>
</dbReference>
<evidence type="ECO:0000259" key="1">
    <source>
        <dbReference type="Pfam" id="PF09369"/>
    </source>
</evidence>
<sequence length="612" mass="69374">MAYNLGKLRRSAVLMTHGPGSVVDFRAGDAAVSAVVSGLDSWDWDFGPEGLKNEQVIFEERLQKKLGVNGFRLPPVVEEDFFGNRKTEKALSAVRFPNWLQCPECKKIGPSDKWMEDPGSAGLYCPSCSNRKPGRQKAYVVPVRFVIACKSGHLDDFPWHWWVNHEENCNNKKQRSFLKLESKGAGLAGIILSCPECGAFKSLDGIFGEKALKGLTCSGRRPWLYGKNEECDQTPRVLQRGASNLYFPVIESALSIPPWSDELREEIGTYWNDIINTDDEDRISFVRILAKNSLKKTLEYLHMTPEELVRKIKSRKKMYEKIDPERIKDEEYLQFTLGTDTRREDGGEFETRKESVPENIRPYINGIVRAVRLREVRAIRGFTRINPPGDEDDINISPISVAKKDWLPAIEVRGEGIFIDFNKETLNRWKKGESVCKRAAELNFRMAEDWMKKYGSKTPPRKITPRFLLIHTFAHALMRQLTLECGYSSASLRERLYVSENTHESEEMAGLLIYTASPDSDGTLGGLQRQGESGRIEETIISAIKSMEWCSSDPLCITGMMAVPESHSFASCHGCCMAPETSCEEFNRFLDRSMLIGDNDDPESGFFRKLLG</sequence>
<organism evidence="2 3">
    <name type="scientific">Methanoplanus endosymbiosus</name>
    <dbReference type="NCBI Taxonomy" id="33865"/>
    <lineage>
        <taxon>Archaea</taxon>
        <taxon>Methanobacteriati</taxon>
        <taxon>Methanobacteriota</taxon>
        <taxon>Stenosarchaea group</taxon>
        <taxon>Methanomicrobia</taxon>
        <taxon>Methanomicrobiales</taxon>
        <taxon>Methanomicrobiaceae</taxon>
        <taxon>Methanoplanus</taxon>
    </lineage>
</organism>
<dbReference type="GeneID" id="74306720"/>